<evidence type="ECO:0000313" key="4">
    <source>
        <dbReference type="Proteomes" id="UP000515804"/>
    </source>
</evidence>
<dbReference type="RefSeq" id="WP_187551649.1">
    <property type="nucleotide sequence ID" value="NZ_BMZL01000002.1"/>
</dbReference>
<keyword evidence="4" id="KW-1185">Reference proteome</keyword>
<feature type="compositionally biased region" description="Basic and acidic residues" evidence="2">
    <location>
        <begin position="267"/>
        <end position="285"/>
    </location>
</feature>
<gene>
    <name evidence="3" type="ORF">H9L16_10490</name>
</gene>
<feature type="region of interest" description="Disordered" evidence="2">
    <location>
        <begin position="262"/>
        <end position="285"/>
    </location>
</feature>
<keyword evidence="3" id="KW-0223">Dioxygenase</keyword>
<evidence type="ECO:0000313" key="3">
    <source>
        <dbReference type="EMBL" id="QNN69126.1"/>
    </source>
</evidence>
<sequence length="285" mass="31493">MADADAERSLTRDGYVVLRLLSAVAVQRLLDELSGWVPDFPDGFYASVHAPDAGLRATVSAHLLATFRPLLASACREERLLGGAFINKAPGPRGALPPHQDWNIVDERHHRSFNVWVPLVGTHAENGAIQVLPGSHRWLPTVRGPNIPCVYRELHEELRALMTILPMLPGDVLIYDHRLLHCSAANLGAAPRPGAVMGLVPAEAELKHYFAEGDQVRRYHSDVQFLLSGQTHLPPARLCPEVLFDHDTTALGGEQLKRIRAASCAPPHHDPRAQDQMNRRKERAP</sequence>
<evidence type="ECO:0000256" key="1">
    <source>
        <dbReference type="ARBA" id="ARBA00001954"/>
    </source>
</evidence>
<dbReference type="PANTHER" id="PTHR20883:SF48">
    <property type="entry name" value="ECTOINE DIOXYGENASE"/>
    <property type="match status" value="1"/>
</dbReference>
<dbReference type="AlphaFoldDB" id="A0A7G9SMQ1"/>
<reference evidence="3 4" key="1">
    <citation type="submission" date="2020-08" db="EMBL/GenBank/DDBJ databases">
        <title>Genome sequence of Thermomonas carbonis KCTC 42013T.</title>
        <authorList>
            <person name="Hyun D.-W."/>
            <person name="Bae J.-W."/>
        </authorList>
    </citation>
    <scope>NUCLEOTIDE SEQUENCE [LARGE SCALE GENOMIC DNA]</scope>
    <source>
        <strain evidence="3 4">KCTC 42013</strain>
    </source>
</reference>
<protein>
    <submittedName>
        <fullName evidence="3">Phytanoyl-CoA dioxygenase family protein</fullName>
    </submittedName>
</protein>
<dbReference type="GO" id="GO:0016706">
    <property type="term" value="F:2-oxoglutarate-dependent dioxygenase activity"/>
    <property type="evidence" value="ECO:0007669"/>
    <property type="project" value="UniProtKB-ARBA"/>
</dbReference>
<dbReference type="KEGG" id="tcn:H9L16_10490"/>
<organism evidence="3 4">
    <name type="scientific">Thermomonas carbonis</name>
    <dbReference type="NCBI Taxonomy" id="1463158"/>
    <lineage>
        <taxon>Bacteria</taxon>
        <taxon>Pseudomonadati</taxon>
        <taxon>Pseudomonadota</taxon>
        <taxon>Gammaproteobacteria</taxon>
        <taxon>Lysobacterales</taxon>
        <taxon>Lysobacteraceae</taxon>
        <taxon>Thermomonas</taxon>
    </lineage>
</organism>
<proteinExistence type="predicted"/>
<dbReference type="InterPro" id="IPR008775">
    <property type="entry name" value="Phytyl_CoA_dOase-like"/>
</dbReference>
<comment type="cofactor">
    <cofactor evidence="1">
        <name>Fe(2+)</name>
        <dbReference type="ChEBI" id="CHEBI:29033"/>
    </cofactor>
</comment>
<dbReference type="Proteomes" id="UP000515804">
    <property type="component" value="Chromosome"/>
</dbReference>
<dbReference type="GO" id="GO:0005506">
    <property type="term" value="F:iron ion binding"/>
    <property type="evidence" value="ECO:0007669"/>
    <property type="project" value="UniProtKB-ARBA"/>
</dbReference>
<dbReference type="SUPFAM" id="SSF51197">
    <property type="entry name" value="Clavaminate synthase-like"/>
    <property type="match status" value="1"/>
</dbReference>
<keyword evidence="3" id="KW-0560">Oxidoreductase</keyword>
<dbReference type="EMBL" id="CP060719">
    <property type="protein sequence ID" value="QNN69126.1"/>
    <property type="molecule type" value="Genomic_DNA"/>
</dbReference>
<dbReference type="Gene3D" id="2.60.120.620">
    <property type="entry name" value="q2cbj1_9rhob like domain"/>
    <property type="match status" value="1"/>
</dbReference>
<accession>A0A7G9SMQ1</accession>
<dbReference type="Pfam" id="PF05721">
    <property type="entry name" value="PhyH"/>
    <property type="match status" value="1"/>
</dbReference>
<evidence type="ECO:0000256" key="2">
    <source>
        <dbReference type="SAM" id="MobiDB-lite"/>
    </source>
</evidence>
<dbReference type="PANTHER" id="PTHR20883">
    <property type="entry name" value="PHYTANOYL-COA DIOXYGENASE DOMAIN CONTAINING 1"/>
    <property type="match status" value="1"/>
</dbReference>
<name>A0A7G9SMQ1_9GAMM</name>